<dbReference type="InterPro" id="IPR025966">
    <property type="entry name" value="OppC_N"/>
</dbReference>
<comment type="subcellular location">
    <subcellularLocation>
        <location evidence="6">Cell membrane</location>
        <topology evidence="6">Multi-pass membrane protein</topology>
    </subcellularLocation>
    <subcellularLocation>
        <location evidence="1">Membrane</location>
        <topology evidence="1">Multi-pass membrane protein</topology>
    </subcellularLocation>
</comment>
<evidence type="ECO:0000313" key="8">
    <source>
        <dbReference type="EMBL" id="MBM7590074.1"/>
    </source>
</evidence>
<protein>
    <submittedName>
        <fullName evidence="8">Peptide/nickel transport system permease protein</fullName>
    </submittedName>
</protein>
<dbReference type="PANTHER" id="PTHR43839:SF3">
    <property type="entry name" value="OLIGOPEPTIDE ABC TRANSPORTER, PERMEASE PROTEIN"/>
    <property type="match status" value="1"/>
</dbReference>
<dbReference type="EMBL" id="JAFBEB010000004">
    <property type="protein sequence ID" value="MBM7590074.1"/>
    <property type="molecule type" value="Genomic_DNA"/>
</dbReference>
<dbReference type="PROSITE" id="PS50928">
    <property type="entry name" value="ABC_TM1"/>
    <property type="match status" value="1"/>
</dbReference>
<evidence type="ECO:0000256" key="2">
    <source>
        <dbReference type="ARBA" id="ARBA00022448"/>
    </source>
</evidence>
<keyword evidence="9" id="KW-1185">Reference proteome</keyword>
<dbReference type="Proteomes" id="UP000717624">
    <property type="component" value="Unassembled WGS sequence"/>
</dbReference>
<name>A0A939BU26_9BACL</name>
<dbReference type="GO" id="GO:0005886">
    <property type="term" value="C:plasma membrane"/>
    <property type="evidence" value="ECO:0007669"/>
    <property type="project" value="UniProtKB-SubCell"/>
</dbReference>
<gene>
    <name evidence="8" type="ORF">JOD01_001675</name>
</gene>
<evidence type="ECO:0000256" key="5">
    <source>
        <dbReference type="ARBA" id="ARBA00023136"/>
    </source>
</evidence>
<reference evidence="8" key="1">
    <citation type="submission" date="2021-01" db="EMBL/GenBank/DDBJ databases">
        <title>Genomic Encyclopedia of Type Strains, Phase IV (KMG-IV): sequencing the most valuable type-strain genomes for metagenomic binning, comparative biology and taxonomic classification.</title>
        <authorList>
            <person name="Goeker M."/>
        </authorList>
    </citation>
    <scope>NUCLEOTIDE SEQUENCE</scope>
    <source>
        <strain evidence="8">DSM 25523</strain>
    </source>
</reference>
<evidence type="ECO:0000259" key="7">
    <source>
        <dbReference type="PROSITE" id="PS50928"/>
    </source>
</evidence>
<feature type="transmembrane region" description="Helical" evidence="6">
    <location>
        <begin position="116"/>
        <end position="137"/>
    </location>
</feature>
<accession>A0A939BU26</accession>
<dbReference type="InterPro" id="IPR000515">
    <property type="entry name" value="MetI-like"/>
</dbReference>
<feature type="transmembrane region" description="Helical" evidence="6">
    <location>
        <begin position="270"/>
        <end position="290"/>
    </location>
</feature>
<dbReference type="InterPro" id="IPR035906">
    <property type="entry name" value="MetI-like_sf"/>
</dbReference>
<dbReference type="GO" id="GO:0055085">
    <property type="term" value="P:transmembrane transport"/>
    <property type="evidence" value="ECO:0007669"/>
    <property type="project" value="InterPro"/>
</dbReference>
<proteinExistence type="inferred from homology"/>
<feature type="transmembrane region" description="Helical" evidence="6">
    <location>
        <begin position="12"/>
        <end position="31"/>
    </location>
</feature>
<evidence type="ECO:0000256" key="1">
    <source>
        <dbReference type="ARBA" id="ARBA00004141"/>
    </source>
</evidence>
<evidence type="ECO:0000313" key="9">
    <source>
        <dbReference type="Proteomes" id="UP000717624"/>
    </source>
</evidence>
<keyword evidence="3 6" id="KW-0812">Transmembrane</keyword>
<feature type="transmembrane region" description="Helical" evidence="6">
    <location>
        <begin position="210"/>
        <end position="231"/>
    </location>
</feature>
<dbReference type="CDD" id="cd06261">
    <property type="entry name" value="TM_PBP2"/>
    <property type="match status" value="1"/>
</dbReference>
<feature type="domain" description="ABC transmembrane type-1" evidence="7">
    <location>
        <begin position="86"/>
        <end position="283"/>
    </location>
</feature>
<feature type="transmembrane region" description="Helical" evidence="6">
    <location>
        <begin position="84"/>
        <end position="109"/>
    </location>
</feature>
<dbReference type="RefSeq" id="WP_239565306.1">
    <property type="nucleotide sequence ID" value="NZ_BAABIN010000007.1"/>
</dbReference>
<dbReference type="PANTHER" id="PTHR43839">
    <property type="entry name" value="OPPC IN A BINDING PROTEIN-DEPENDENT TRANSPORT SYSTEM"/>
    <property type="match status" value="1"/>
</dbReference>
<keyword evidence="5 6" id="KW-0472">Membrane</keyword>
<feature type="transmembrane region" description="Helical" evidence="6">
    <location>
        <begin position="149"/>
        <end position="171"/>
    </location>
</feature>
<comment type="similarity">
    <text evidence="6">Belongs to the binding-protein-dependent transport system permease family.</text>
</comment>
<dbReference type="SUPFAM" id="SSF161098">
    <property type="entry name" value="MetI-like"/>
    <property type="match status" value="1"/>
</dbReference>
<sequence>MQKNRMNLSLWVGSLLVAFLVILAIVGPWIAPYEEDFKERVRNVEVNGKTKIISPPLPPSADHWLGTDKAGSDLLSLLLYGARYTIFVTLLIAFLRVLAGTVVGVYLGTAEQAQRWWLAVENAWGYIPMFIPAYFLLSGINVNAELPVGALLAIFIGLLSLLGIPSVVASIRQKTEQIKHSQYVLAATALGAGRHSLIYRHILPQLKEQITVMFVTEAIAIMTLMGLLGMFDMYVGGTFMTTDPITYHSVTHEWAGLVGAYRGFIYSAHMYIFLAPLGAYTVAVVSFALLGKGLRQRHQGTYHRTAYL</sequence>
<dbReference type="Pfam" id="PF12911">
    <property type="entry name" value="OppC_N"/>
    <property type="match status" value="1"/>
</dbReference>
<keyword evidence="2 6" id="KW-0813">Transport</keyword>
<evidence type="ECO:0000256" key="3">
    <source>
        <dbReference type="ARBA" id="ARBA00022692"/>
    </source>
</evidence>
<organism evidence="8 9">
    <name type="scientific">Brevibacillus fulvus</name>
    <dbReference type="NCBI Taxonomy" id="1125967"/>
    <lineage>
        <taxon>Bacteria</taxon>
        <taxon>Bacillati</taxon>
        <taxon>Bacillota</taxon>
        <taxon>Bacilli</taxon>
        <taxon>Bacillales</taxon>
        <taxon>Paenibacillaceae</taxon>
        <taxon>Brevibacillus</taxon>
    </lineage>
</organism>
<evidence type="ECO:0000256" key="6">
    <source>
        <dbReference type="RuleBase" id="RU363032"/>
    </source>
</evidence>
<keyword evidence="4 6" id="KW-1133">Transmembrane helix</keyword>
<dbReference type="Pfam" id="PF00528">
    <property type="entry name" value="BPD_transp_1"/>
    <property type="match status" value="1"/>
</dbReference>
<comment type="caution">
    <text evidence="8">The sequence shown here is derived from an EMBL/GenBank/DDBJ whole genome shotgun (WGS) entry which is preliminary data.</text>
</comment>
<dbReference type="AlphaFoldDB" id="A0A939BU26"/>
<evidence type="ECO:0000256" key="4">
    <source>
        <dbReference type="ARBA" id="ARBA00022989"/>
    </source>
</evidence>
<dbReference type="Gene3D" id="1.10.3720.10">
    <property type="entry name" value="MetI-like"/>
    <property type="match status" value="1"/>
</dbReference>